<dbReference type="InterPro" id="IPR006675">
    <property type="entry name" value="HDIG_dom"/>
</dbReference>
<dbReference type="NCBIfam" id="TIGR00277">
    <property type="entry name" value="HDIG"/>
    <property type="match status" value="1"/>
</dbReference>
<organism evidence="2 3">
    <name type="scientific">Janthinobacterium lividum</name>
    <dbReference type="NCBI Taxonomy" id="29581"/>
    <lineage>
        <taxon>Bacteria</taxon>
        <taxon>Pseudomonadati</taxon>
        <taxon>Pseudomonadota</taxon>
        <taxon>Betaproteobacteria</taxon>
        <taxon>Burkholderiales</taxon>
        <taxon>Oxalobacteraceae</taxon>
        <taxon>Janthinobacterium</taxon>
    </lineage>
</organism>
<sequence>MSNLLTLDDIVAHLDDLPSLPAVVMELLNSIEQEDVDISVLAKKVSYDQALTAKTLRLANSSHYGLQVKATTIQQAITYLGFQTTRSLITSAAITGCFPEGRCPGFDDKAFWRHSVATAACAKVLARQMRFNQDYAFTAGLLHNIGRLVLVSSFPAHYAQVIAHQAAHDCSLLAAEQAVLGVDHVQAGVALAEHWNFSDTMRLALANYLQPETPGAGFLAELIHVANAIVCALDLAQAGDDLVPRVSPVAWEALGLGEDTYLQIFRETELRYDEITTALLS</sequence>
<gene>
    <name evidence="2" type="ORF">BA896_011775</name>
</gene>
<dbReference type="PANTHER" id="PTHR33525:SF3">
    <property type="entry name" value="RIBONUCLEASE Y"/>
    <property type="match status" value="1"/>
</dbReference>
<evidence type="ECO:0000313" key="3">
    <source>
        <dbReference type="Proteomes" id="UP000092634"/>
    </source>
</evidence>
<dbReference type="AlphaFoldDB" id="A0A1E8PUZ0"/>
<dbReference type="Pfam" id="PF08668">
    <property type="entry name" value="HDOD"/>
    <property type="match status" value="1"/>
</dbReference>
<keyword evidence="2" id="KW-0418">Kinase</keyword>
<evidence type="ECO:0000259" key="1">
    <source>
        <dbReference type="PROSITE" id="PS51833"/>
    </source>
</evidence>
<dbReference type="Gene3D" id="1.10.3210.10">
    <property type="entry name" value="Hypothetical protein af1432"/>
    <property type="match status" value="1"/>
</dbReference>
<name>A0A1E8PUZ0_9BURK</name>
<dbReference type="Proteomes" id="UP000092634">
    <property type="component" value="Unassembled WGS sequence"/>
</dbReference>
<evidence type="ECO:0000313" key="2">
    <source>
        <dbReference type="EMBL" id="OFJ49454.1"/>
    </source>
</evidence>
<accession>A0A1E8PUZ0</accession>
<dbReference type="PANTHER" id="PTHR33525">
    <property type="match status" value="1"/>
</dbReference>
<dbReference type="InterPro" id="IPR052340">
    <property type="entry name" value="RNase_Y/CdgJ"/>
</dbReference>
<protein>
    <submittedName>
        <fullName evidence="2">Histidine kinase</fullName>
    </submittedName>
</protein>
<comment type="caution">
    <text evidence="2">The sequence shown here is derived from an EMBL/GenBank/DDBJ whole genome shotgun (WGS) entry which is preliminary data.</text>
</comment>
<proteinExistence type="predicted"/>
<dbReference type="GO" id="GO:0016301">
    <property type="term" value="F:kinase activity"/>
    <property type="evidence" value="ECO:0007669"/>
    <property type="project" value="UniProtKB-KW"/>
</dbReference>
<dbReference type="SUPFAM" id="SSF109604">
    <property type="entry name" value="HD-domain/PDEase-like"/>
    <property type="match status" value="1"/>
</dbReference>
<dbReference type="InterPro" id="IPR013976">
    <property type="entry name" value="HDOD"/>
</dbReference>
<dbReference type="EMBL" id="MAQB02000001">
    <property type="protein sequence ID" value="OFJ49454.1"/>
    <property type="molecule type" value="Genomic_DNA"/>
</dbReference>
<dbReference type="PROSITE" id="PS51833">
    <property type="entry name" value="HDOD"/>
    <property type="match status" value="1"/>
</dbReference>
<keyword evidence="2" id="KW-0808">Transferase</keyword>
<feature type="domain" description="HDOD" evidence="1">
    <location>
        <begin position="17"/>
        <end position="211"/>
    </location>
</feature>
<reference evidence="2 3" key="1">
    <citation type="submission" date="2016-10" db="EMBL/GenBank/DDBJ databases">
        <title>Updated version of Genome Assembly of Janthinobacterium lividum ERGS5:01.</title>
        <authorList>
            <person name="Kumar R."/>
            <person name="Acharya V."/>
            <person name="Singh D."/>
        </authorList>
    </citation>
    <scope>NUCLEOTIDE SEQUENCE [LARGE SCALE GENOMIC DNA]</scope>
    <source>
        <strain evidence="2 3">ERGS5:01</strain>
    </source>
</reference>